<dbReference type="EMBL" id="CP045489">
    <property type="protein sequence ID" value="QFU84540.1"/>
    <property type="molecule type" value="Genomic_DNA"/>
</dbReference>
<dbReference type="PROSITE" id="PS01125">
    <property type="entry name" value="ROK"/>
    <property type="match status" value="1"/>
</dbReference>
<geneLocation type="plasmid" evidence="1 2">
    <name>unnamed1</name>
</geneLocation>
<dbReference type="SUPFAM" id="SSF53067">
    <property type="entry name" value="Actin-like ATPase domain"/>
    <property type="match status" value="1"/>
</dbReference>
<keyword evidence="1" id="KW-0614">Plasmid</keyword>
<dbReference type="InterPro" id="IPR000600">
    <property type="entry name" value="ROK"/>
</dbReference>
<dbReference type="Proteomes" id="UP000326170">
    <property type="component" value="Plasmid unnamed1"/>
</dbReference>
<dbReference type="KEGG" id="nas:GCU68_18650"/>
<dbReference type="GO" id="GO:0008761">
    <property type="term" value="F:UDP-N-acetylglucosamine 2-epimerase activity"/>
    <property type="evidence" value="ECO:0007669"/>
    <property type="project" value="TreeGrafter"/>
</dbReference>
<protein>
    <submittedName>
        <fullName evidence="1">ROK family protein</fullName>
    </submittedName>
</protein>
<dbReference type="GO" id="GO:0009384">
    <property type="term" value="F:N-acylmannosamine kinase activity"/>
    <property type="evidence" value="ECO:0007669"/>
    <property type="project" value="TreeGrafter"/>
</dbReference>
<dbReference type="InterPro" id="IPR043129">
    <property type="entry name" value="ATPase_NBD"/>
</dbReference>
<sequence>MYAVAVDLGATNVRAIVGDKNGTIVGRARAETPQGPTAAAITQAVLDVVRDACRDAALNPSSVVGAGIGSMGAIDRATGTVAISSNLGAGTDASTGSNPGSGTGFELDPIPLVDPLANLIESDSVVLLNDTLAGAIGEHHHTYPDIDSSVYLTLSSGIGAGVISNGIPLLGTDGNAGEVGHMTIDAAGRLPCGCGAAGHWEAYCSGNNIPALARLLSEADKNDGTPVETTLPLKSESLTAKQIFEHAGSDLFATRVVDRIAELNVLGMGNLINAYAPDVVSVGGAVALNNPSLVIDPICERIESQLVVHTPEIVCSDLGEQAVLYGALRCAFTGKIEP</sequence>
<dbReference type="AlphaFoldDB" id="A0A5P9P9I1"/>
<dbReference type="Gene3D" id="3.30.420.40">
    <property type="match status" value="2"/>
</dbReference>
<gene>
    <name evidence="1" type="ORF">GCU68_18650</name>
</gene>
<dbReference type="OrthoDB" id="206224at2157"/>
<organism evidence="1 2">
    <name type="scientific">Natronorubrum aibiense</name>
    <dbReference type="NCBI Taxonomy" id="348826"/>
    <lineage>
        <taxon>Archaea</taxon>
        <taxon>Methanobacteriati</taxon>
        <taxon>Methanobacteriota</taxon>
        <taxon>Stenosarchaea group</taxon>
        <taxon>Halobacteria</taxon>
        <taxon>Halobacteriales</taxon>
        <taxon>Natrialbaceae</taxon>
        <taxon>Natronorubrum</taxon>
    </lineage>
</organism>
<evidence type="ECO:0000313" key="2">
    <source>
        <dbReference type="Proteomes" id="UP000326170"/>
    </source>
</evidence>
<dbReference type="Pfam" id="PF00480">
    <property type="entry name" value="ROK"/>
    <property type="match status" value="1"/>
</dbReference>
<dbReference type="InterPro" id="IPR049874">
    <property type="entry name" value="ROK_cs"/>
</dbReference>
<dbReference type="RefSeq" id="WP_152944058.1">
    <property type="nucleotide sequence ID" value="NZ_CP045489.1"/>
</dbReference>
<dbReference type="PANTHER" id="PTHR18964">
    <property type="entry name" value="ROK (REPRESSOR, ORF, KINASE) FAMILY"/>
    <property type="match status" value="1"/>
</dbReference>
<reference evidence="1 2" key="1">
    <citation type="journal article" date="2007" name="Int. J. Syst. Evol. Microbiol.">
        <title>Natronorubrum sulfidifaciens sp. nov., an extremely haloalkaliphilic archaeon isolated from Aiding salt lake in Xin-Jiang, China.</title>
        <authorList>
            <person name="Cui H.L."/>
            <person name="Tohty D."/>
            <person name="Liu H.C."/>
            <person name="Liu S.J."/>
            <person name="Oren A."/>
            <person name="Zhou P.J."/>
        </authorList>
    </citation>
    <scope>NUCLEOTIDE SEQUENCE [LARGE SCALE GENOMIC DNA]</scope>
    <source>
        <strain evidence="1 2">7-3</strain>
        <plasmid evidence="1">unnamed1</plasmid>
    </source>
</reference>
<proteinExistence type="predicted"/>
<keyword evidence="2" id="KW-1185">Reference proteome</keyword>
<evidence type="ECO:0000313" key="1">
    <source>
        <dbReference type="EMBL" id="QFU84540.1"/>
    </source>
</evidence>
<dbReference type="PANTHER" id="PTHR18964:SF149">
    <property type="entry name" value="BIFUNCTIONAL UDP-N-ACETYLGLUCOSAMINE 2-EPIMERASE_N-ACETYLMANNOSAMINE KINASE"/>
    <property type="match status" value="1"/>
</dbReference>
<dbReference type="GeneID" id="42303080"/>
<accession>A0A5P9P9I1</accession>
<name>A0A5P9P9I1_9EURY</name>